<keyword evidence="16" id="KW-1185">Reference proteome</keyword>
<dbReference type="InterPro" id="IPR037099">
    <property type="entry name" value="Fum_R/Succ_DH_flav-like_C_sf"/>
</dbReference>
<dbReference type="SUPFAM" id="SSF56425">
    <property type="entry name" value="Succinate dehydrogenase/fumarate reductase flavoprotein, catalytic domain"/>
    <property type="match status" value="1"/>
</dbReference>
<evidence type="ECO:0000259" key="13">
    <source>
        <dbReference type="Pfam" id="PF00890"/>
    </source>
</evidence>
<evidence type="ECO:0000256" key="9">
    <source>
        <dbReference type="ARBA" id="ARBA00023002"/>
    </source>
</evidence>
<evidence type="ECO:0000256" key="5">
    <source>
        <dbReference type="ARBA" id="ARBA00021901"/>
    </source>
</evidence>
<dbReference type="NCBIfam" id="NF005636">
    <property type="entry name" value="PRK07395.1"/>
    <property type="match status" value="1"/>
</dbReference>
<dbReference type="EC" id="1.4.3.16" evidence="4 11"/>
<dbReference type="Gene3D" id="3.50.50.60">
    <property type="entry name" value="FAD/NAD(P)-binding domain"/>
    <property type="match status" value="1"/>
</dbReference>
<name>A0ABV0JZ51_9CYAN</name>
<dbReference type="InterPro" id="IPR005288">
    <property type="entry name" value="NadB"/>
</dbReference>
<accession>A0ABV0JZ51</accession>
<dbReference type="SUPFAM" id="SSF51905">
    <property type="entry name" value="FAD/NAD(P)-binding domain"/>
    <property type="match status" value="1"/>
</dbReference>
<dbReference type="Gene3D" id="1.20.58.100">
    <property type="entry name" value="Fumarate reductase/succinate dehydrogenase flavoprotein-like, C-terminal domain"/>
    <property type="match status" value="1"/>
</dbReference>
<comment type="pathway">
    <text evidence="2 12">Cofactor biosynthesis; NAD(+) biosynthesis; iminoaspartate from L-aspartate (oxidase route): step 1/1.</text>
</comment>
<dbReference type="PRINTS" id="PR00368">
    <property type="entry name" value="FADPNR"/>
</dbReference>
<evidence type="ECO:0000313" key="16">
    <source>
        <dbReference type="Proteomes" id="UP001482513"/>
    </source>
</evidence>
<feature type="domain" description="FAD-dependent oxidoreductase 2 FAD-binding" evidence="13">
    <location>
        <begin position="18"/>
        <end position="386"/>
    </location>
</feature>
<reference evidence="15 16" key="1">
    <citation type="submission" date="2022-04" db="EMBL/GenBank/DDBJ databases">
        <title>Positive selection, recombination, and allopatry shape intraspecific diversity of widespread and dominant cyanobacteria.</title>
        <authorList>
            <person name="Wei J."/>
            <person name="Shu W."/>
            <person name="Hu C."/>
        </authorList>
    </citation>
    <scope>NUCLEOTIDE SEQUENCE [LARGE SCALE GENOMIC DNA]</scope>
    <source>
        <strain evidence="15 16">DQ-A4</strain>
    </source>
</reference>
<evidence type="ECO:0000259" key="14">
    <source>
        <dbReference type="Pfam" id="PF02910"/>
    </source>
</evidence>
<evidence type="ECO:0000256" key="3">
    <source>
        <dbReference type="ARBA" id="ARBA00008562"/>
    </source>
</evidence>
<proteinExistence type="inferred from homology"/>
<dbReference type="NCBIfam" id="TIGR00551">
    <property type="entry name" value="nadB"/>
    <property type="match status" value="1"/>
</dbReference>
<comment type="catalytic activity">
    <reaction evidence="10">
        <text>L-aspartate + O2 = iminosuccinate + H2O2</text>
        <dbReference type="Rhea" id="RHEA:25876"/>
        <dbReference type="ChEBI" id="CHEBI:15379"/>
        <dbReference type="ChEBI" id="CHEBI:16240"/>
        <dbReference type="ChEBI" id="CHEBI:29991"/>
        <dbReference type="ChEBI" id="CHEBI:77875"/>
        <dbReference type="EC" id="1.4.3.16"/>
    </reaction>
    <physiologicalReaction direction="left-to-right" evidence="10">
        <dbReference type="Rhea" id="RHEA:25877"/>
    </physiologicalReaction>
</comment>
<evidence type="ECO:0000256" key="4">
    <source>
        <dbReference type="ARBA" id="ARBA00012173"/>
    </source>
</evidence>
<evidence type="ECO:0000256" key="1">
    <source>
        <dbReference type="ARBA" id="ARBA00001974"/>
    </source>
</evidence>
<dbReference type="InterPro" id="IPR036188">
    <property type="entry name" value="FAD/NAD-bd_sf"/>
</dbReference>
<evidence type="ECO:0000256" key="8">
    <source>
        <dbReference type="ARBA" id="ARBA00022827"/>
    </source>
</evidence>
<gene>
    <name evidence="15" type="primary">nadB</name>
    <name evidence="15" type="ORF">NC992_02890</name>
</gene>
<comment type="cofactor">
    <cofactor evidence="1 12">
        <name>FAD</name>
        <dbReference type="ChEBI" id="CHEBI:57692"/>
    </cofactor>
</comment>
<keyword evidence="9 12" id="KW-0560">Oxidoreductase</keyword>
<comment type="subcellular location">
    <subcellularLocation>
        <location evidence="12">Cytoplasm</location>
    </subcellularLocation>
</comment>
<evidence type="ECO:0000256" key="11">
    <source>
        <dbReference type="NCBIfam" id="TIGR00551"/>
    </source>
</evidence>
<keyword evidence="8 12" id="KW-0274">FAD</keyword>
<evidence type="ECO:0000256" key="2">
    <source>
        <dbReference type="ARBA" id="ARBA00004950"/>
    </source>
</evidence>
<dbReference type="Pfam" id="PF00890">
    <property type="entry name" value="FAD_binding_2"/>
    <property type="match status" value="1"/>
</dbReference>
<dbReference type="Gene3D" id="3.90.700.10">
    <property type="entry name" value="Succinate dehydrogenase/fumarate reductase flavoprotein, catalytic domain"/>
    <property type="match status" value="1"/>
</dbReference>
<dbReference type="PANTHER" id="PTHR42716">
    <property type="entry name" value="L-ASPARTATE OXIDASE"/>
    <property type="match status" value="1"/>
</dbReference>
<dbReference type="PANTHER" id="PTHR42716:SF2">
    <property type="entry name" value="L-ASPARTATE OXIDASE, CHLOROPLASTIC"/>
    <property type="match status" value="1"/>
</dbReference>
<organism evidence="15 16">
    <name type="scientific">Leptolyngbya subtilissima DQ-A4</name>
    <dbReference type="NCBI Taxonomy" id="2933933"/>
    <lineage>
        <taxon>Bacteria</taxon>
        <taxon>Bacillati</taxon>
        <taxon>Cyanobacteriota</taxon>
        <taxon>Cyanophyceae</taxon>
        <taxon>Leptolyngbyales</taxon>
        <taxon>Leptolyngbyaceae</taxon>
        <taxon>Leptolyngbya group</taxon>
        <taxon>Leptolyngbya</taxon>
    </lineage>
</organism>
<sequence length="563" mass="61310">MTQPDLSPLAPPQGHHFDVLVIGGGAAGLYSALSIPPQWHIGLVTKDTLSISASDWAQGGIAAAIGVDDAVSLHVADTLVAGAGLCDPQSVEHLASKAAPCIQRLVDLGVAFDRTEGQLAMTLEAAHSRRRVLHAADTTGRAIVSILAEAVLQRPNITVFESAFALDLWMVEGRCRGALVAHSQQLQWLSAQATVLATGGGGQVYAQTTNPTASTGDGVAMAWRAGAQLRDLEFVQFHPTSLAEPGAPPFLISEAVRGEGAHLVDRQGYRFVFDYHPDGELAPRDVVSRAIFHHLQKTGDSRVWLDMRPIPRDRLQYRFPNILQVCRTWGIDPLTDPVPVSPAAHYWMGGITTDLRSQTTIPGLYAVGENASTGVHGANRLASNSLLECLVYGAELANLPLQANSDFDPKEVASAVSPLDEAALWSQNTAKDALATLHQQREQLTQLMWDAAAISREQTRLEGAIAALSQWRTEWQQHPWQSLHQLSPGQTYPLPDIDWPLVRAWGELGNLYDIAWLILNSAAFRTESRGGHFRQDYPQPSPQWQVHTVVEGDRWYTSSPVEQ</sequence>
<dbReference type="EMBL" id="JAMPKX010000001">
    <property type="protein sequence ID" value="MEP0945809.1"/>
    <property type="molecule type" value="Genomic_DNA"/>
</dbReference>
<dbReference type="GO" id="GO:0008734">
    <property type="term" value="F:L-aspartate oxidase activity"/>
    <property type="evidence" value="ECO:0007669"/>
    <property type="project" value="UniProtKB-EC"/>
</dbReference>
<comment type="caution">
    <text evidence="15">The sequence shown here is derived from an EMBL/GenBank/DDBJ whole genome shotgun (WGS) entry which is preliminary data.</text>
</comment>
<keyword evidence="7 12" id="KW-0662">Pyridine nucleotide biosynthesis</keyword>
<dbReference type="Pfam" id="PF02910">
    <property type="entry name" value="Succ_DH_flav_C"/>
    <property type="match status" value="1"/>
</dbReference>
<evidence type="ECO:0000256" key="6">
    <source>
        <dbReference type="ARBA" id="ARBA00022630"/>
    </source>
</evidence>
<comment type="similarity">
    <text evidence="3 12">Belongs to the FAD-dependent oxidoreductase 2 family. NadB subfamily.</text>
</comment>
<feature type="domain" description="Fumarate reductase/succinate dehydrogenase flavoprotein-like C-terminal" evidence="14">
    <location>
        <begin position="505"/>
        <end position="551"/>
    </location>
</feature>
<dbReference type="InterPro" id="IPR015939">
    <property type="entry name" value="Fum_Rdtase/Succ_DH_flav-like_C"/>
</dbReference>
<dbReference type="InterPro" id="IPR003953">
    <property type="entry name" value="FAD-dep_OxRdtase_2_FAD-bd"/>
</dbReference>
<protein>
    <recommendedName>
        <fullName evidence="5 11">L-aspartate oxidase</fullName>
        <ecNumber evidence="4 11">1.4.3.16</ecNumber>
    </recommendedName>
</protein>
<evidence type="ECO:0000256" key="7">
    <source>
        <dbReference type="ARBA" id="ARBA00022642"/>
    </source>
</evidence>
<dbReference type="SUPFAM" id="SSF46977">
    <property type="entry name" value="Succinate dehydrogenase/fumarate reductase flavoprotein C-terminal domain"/>
    <property type="match status" value="1"/>
</dbReference>
<dbReference type="InterPro" id="IPR027477">
    <property type="entry name" value="Succ_DH/fumarate_Rdtase_cat_sf"/>
</dbReference>
<keyword evidence="6 12" id="KW-0285">Flavoprotein</keyword>
<evidence type="ECO:0000313" key="15">
    <source>
        <dbReference type="EMBL" id="MEP0945809.1"/>
    </source>
</evidence>
<evidence type="ECO:0000256" key="10">
    <source>
        <dbReference type="ARBA" id="ARBA00048305"/>
    </source>
</evidence>
<comment type="function">
    <text evidence="12">Catalyzes the oxidation of L-aspartate to iminoaspartate.</text>
</comment>
<dbReference type="RefSeq" id="WP_190699164.1">
    <property type="nucleotide sequence ID" value="NZ_JAMPKX010000001.1"/>
</dbReference>
<dbReference type="Proteomes" id="UP001482513">
    <property type="component" value="Unassembled WGS sequence"/>
</dbReference>
<evidence type="ECO:0000256" key="12">
    <source>
        <dbReference type="RuleBase" id="RU362049"/>
    </source>
</evidence>